<feature type="domain" description="D-apionate lactonase N-terminal" evidence="1">
    <location>
        <begin position="6"/>
        <end position="226"/>
    </location>
</feature>
<dbReference type="Proteomes" id="UP000709466">
    <property type="component" value="Unassembled WGS sequence"/>
</dbReference>
<organism evidence="3 4">
    <name type="scientific">Marivivens donghaensis</name>
    <dbReference type="NCBI Taxonomy" id="1699413"/>
    <lineage>
        <taxon>Bacteria</taxon>
        <taxon>Pseudomonadati</taxon>
        <taxon>Pseudomonadota</taxon>
        <taxon>Alphaproteobacteria</taxon>
        <taxon>Rhodobacterales</taxon>
        <taxon>Paracoccaceae</taxon>
        <taxon>Marivivens group</taxon>
        <taxon>Marivivens</taxon>
    </lineage>
</organism>
<accession>A0ABX0VTV8</accession>
<evidence type="ECO:0000259" key="1">
    <source>
        <dbReference type="Pfam" id="PF25837"/>
    </source>
</evidence>
<sequence length="578" mass="61998">MTTALELYGTEKPPAKIEKISVGKLTFSLQGGALRHITYDGVELLRGIAFLVRDRDWGTLAPLLTEISRDTTHGFALSQRMEYESYGAKLDVTVDVCADENGLIVSACGAADALFETNRTGFTILHPAGVSGCPAVVGHSDGSAEEASFPVLIDPWQPFMDIVSLVHERDGYRVRCELSGDTFEMEDQRQWGDASFKTYNRPLALPWPYELQAGETVEQSVRLTWEACETCAPEVTDRAESATFPEMALVITAEDASRLASSPQDIAKVAPQRLLCHIDAALGDIEGQVAAFAALQNALPSLVYDAELIGIYEPSVADELTAMKAAMDTSGFTPDSVLVCPSVDRQSTPPGSEWPECPPLDLIHSTAADVFSDTTRGGGMVSFFPELNRKRPPLGHLSFVSHGLCPIVHAADDVSVMETLEAIPHITRSARAIIGDLDYRIGPATIAMRQNPYGNRTIPNPDSDRVCMAHDDPRHRAKFGAAYLVGLAASLAPAHVTVWTPSGVYGPRGLEGPIVDALAALARCAGQEVHRAEVANGIATLEVGGTKFTANLTPNTIGDLGPYDWAQSNLADVGGNDL</sequence>
<feature type="domain" description="D-apionate lactonase TIM barrel" evidence="2">
    <location>
        <begin position="247"/>
        <end position="511"/>
    </location>
</feature>
<proteinExistence type="predicted"/>
<gene>
    <name evidence="3" type="ORF">HCZ30_02165</name>
</gene>
<evidence type="ECO:0000259" key="2">
    <source>
        <dbReference type="Pfam" id="PF25838"/>
    </source>
</evidence>
<keyword evidence="4" id="KW-1185">Reference proteome</keyword>
<dbReference type="Pfam" id="PF25837">
    <property type="entry name" value="Apionate_lact_N"/>
    <property type="match status" value="1"/>
</dbReference>
<comment type="caution">
    <text evidence="3">The sequence shown here is derived from an EMBL/GenBank/DDBJ whole genome shotgun (WGS) entry which is preliminary data.</text>
</comment>
<dbReference type="RefSeq" id="WP_167636115.1">
    <property type="nucleotide sequence ID" value="NZ_JAATOP010000001.1"/>
</dbReference>
<evidence type="ECO:0000313" key="3">
    <source>
        <dbReference type="EMBL" id="NIY71235.1"/>
    </source>
</evidence>
<dbReference type="EMBL" id="JAATOP010000001">
    <property type="protein sequence ID" value="NIY71235.1"/>
    <property type="molecule type" value="Genomic_DNA"/>
</dbReference>
<reference evidence="3 4" key="1">
    <citation type="submission" date="2020-03" db="EMBL/GenBank/DDBJ databases">
        <title>Bacterial isolates of synthetic phycosphere.</title>
        <authorList>
            <person name="Fu H."/>
            <person name="Moran M.A."/>
        </authorList>
    </citation>
    <scope>NUCLEOTIDE SEQUENCE [LARGE SCALE GENOMIC DNA]</scope>
    <source>
        <strain evidence="3 4">HF1</strain>
    </source>
</reference>
<dbReference type="InterPro" id="IPR058787">
    <property type="entry name" value="ApnL_M"/>
</dbReference>
<dbReference type="Pfam" id="PF25838">
    <property type="entry name" value="Apionate_lact_M"/>
    <property type="match status" value="1"/>
</dbReference>
<evidence type="ECO:0000313" key="4">
    <source>
        <dbReference type="Proteomes" id="UP000709466"/>
    </source>
</evidence>
<name>A0ABX0VTV8_9RHOB</name>
<protein>
    <submittedName>
        <fullName evidence="3">Uncharacterized protein</fullName>
    </submittedName>
</protein>
<dbReference type="InterPro" id="IPR058788">
    <property type="entry name" value="ApnL_N"/>
</dbReference>